<comment type="caution">
    <text evidence="3">The sequence shown here is derived from an EMBL/GenBank/DDBJ whole genome shotgun (WGS) entry which is preliminary data.</text>
</comment>
<protein>
    <submittedName>
        <fullName evidence="3">Uncharacterized protein</fullName>
    </submittedName>
</protein>
<evidence type="ECO:0000256" key="1">
    <source>
        <dbReference type="SAM" id="MobiDB-lite"/>
    </source>
</evidence>
<evidence type="ECO:0000313" key="4">
    <source>
        <dbReference type="Proteomes" id="UP000650511"/>
    </source>
</evidence>
<reference evidence="3" key="1">
    <citation type="journal article" date="2014" name="Int. J. Syst. Evol. Microbiol.">
        <title>Complete genome sequence of Corynebacterium casei LMG S-19264T (=DSM 44701T), isolated from a smear-ripened cheese.</title>
        <authorList>
            <consortium name="US DOE Joint Genome Institute (JGI-PGF)"/>
            <person name="Walter F."/>
            <person name="Albersmeier A."/>
            <person name="Kalinowski J."/>
            <person name="Ruckert C."/>
        </authorList>
    </citation>
    <scope>NUCLEOTIDE SEQUENCE</scope>
    <source>
        <strain evidence="3">CGMCC 1.14988</strain>
    </source>
</reference>
<feature type="transmembrane region" description="Helical" evidence="2">
    <location>
        <begin position="86"/>
        <end position="103"/>
    </location>
</feature>
<keyword evidence="2" id="KW-0812">Transmembrane</keyword>
<feature type="transmembrane region" description="Helical" evidence="2">
    <location>
        <begin position="147"/>
        <end position="166"/>
    </location>
</feature>
<organism evidence="3 4">
    <name type="scientific">Egicoccus halophilus</name>
    <dbReference type="NCBI Taxonomy" id="1670830"/>
    <lineage>
        <taxon>Bacteria</taxon>
        <taxon>Bacillati</taxon>
        <taxon>Actinomycetota</taxon>
        <taxon>Nitriliruptoria</taxon>
        <taxon>Egicoccales</taxon>
        <taxon>Egicoccaceae</taxon>
        <taxon>Egicoccus</taxon>
    </lineage>
</organism>
<feature type="transmembrane region" description="Helical" evidence="2">
    <location>
        <begin position="123"/>
        <end position="141"/>
    </location>
</feature>
<keyword evidence="4" id="KW-1185">Reference proteome</keyword>
<keyword evidence="2" id="KW-0472">Membrane</keyword>
<name>A0A8J3EVR0_9ACTN</name>
<evidence type="ECO:0000313" key="3">
    <source>
        <dbReference type="EMBL" id="GGI09674.1"/>
    </source>
</evidence>
<proteinExistence type="predicted"/>
<reference evidence="3" key="2">
    <citation type="submission" date="2020-09" db="EMBL/GenBank/DDBJ databases">
        <authorList>
            <person name="Sun Q."/>
            <person name="Zhou Y."/>
        </authorList>
    </citation>
    <scope>NUCLEOTIDE SEQUENCE</scope>
    <source>
        <strain evidence="3">CGMCC 1.14988</strain>
    </source>
</reference>
<feature type="transmembrane region" description="Helical" evidence="2">
    <location>
        <begin position="173"/>
        <end position="191"/>
    </location>
</feature>
<dbReference type="EMBL" id="BMHA01000017">
    <property type="protein sequence ID" value="GGI09674.1"/>
    <property type="molecule type" value="Genomic_DNA"/>
</dbReference>
<gene>
    <name evidence="3" type="ORF">GCM10011354_35250</name>
</gene>
<dbReference type="AlphaFoldDB" id="A0A8J3EVR0"/>
<feature type="transmembrane region" description="Helical" evidence="2">
    <location>
        <begin position="38"/>
        <end position="55"/>
    </location>
</feature>
<sequence length="260" mass="26141">MNVPVPFVAAEALQRRLVPAATDLDGALQELARTVGELLGALPVTLVAVVVGLGVWRLRFPFAGAVAAGSIHLAAATGLWSATAATALHATLVALLAWPLAAVARWTARSAPRLPAALRRRQVLVPLVSALVPVGLTGWAILLGRTWVLAAVAATALAAAVGAAAPHDRFPRMLPTLLVSLAVVLLAGMLGGPGLGADLVRAVPTGEIRDSLATAVAIAALIALTTAVASTSGRDPAASATGSDVSDAPTARRPLAQEPA</sequence>
<accession>A0A8J3EVR0</accession>
<feature type="transmembrane region" description="Helical" evidence="2">
    <location>
        <begin position="211"/>
        <end position="229"/>
    </location>
</feature>
<keyword evidence="2" id="KW-1133">Transmembrane helix</keyword>
<dbReference type="Proteomes" id="UP000650511">
    <property type="component" value="Unassembled WGS sequence"/>
</dbReference>
<dbReference type="RefSeq" id="WP_165403903.1">
    <property type="nucleotide sequence ID" value="NZ_BMHA01000017.1"/>
</dbReference>
<feature type="region of interest" description="Disordered" evidence="1">
    <location>
        <begin position="233"/>
        <end position="260"/>
    </location>
</feature>
<evidence type="ECO:0000256" key="2">
    <source>
        <dbReference type="SAM" id="Phobius"/>
    </source>
</evidence>